<feature type="compositionally biased region" description="Polar residues" evidence="5">
    <location>
        <begin position="225"/>
        <end position="237"/>
    </location>
</feature>
<dbReference type="HOGENOM" id="CLU_005476_0_0_1"/>
<evidence type="ECO:0000259" key="7">
    <source>
        <dbReference type="PROSITE" id="PS50039"/>
    </source>
</evidence>
<dbReference type="Proteomes" id="UP000000707">
    <property type="component" value="Unassembled WGS sequence"/>
</dbReference>
<comment type="subcellular location">
    <subcellularLocation>
        <location evidence="3">Nucleus</location>
    </subcellularLocation>
</comment>
<dbReference type="Gene3D" id="2.60.200.20">
    <property type="match status" value="1"/>
</dbReference>
<reference evidence="8 9" key="1">
    <citation type="journal article" date="2011" name="Proc. Natl. Acad. Sci. U.S.A.">
        <title>Comparative genomics of xylose-fermenting fungi for enhanced biofuel production.</title>
        <authorList>
            <person name="Wohlbach D.J."/>
            <person name="Kuo A."/>
            <person name="Sato T.K."/>
            <person name="Potts K.M."/>
            <person name="Salamov A.A."/>
            <person name="LaButti K.M."/>
            <person name="Sun H."/>
            <person name="Clum A."/>
            <person name="Pangilinan J.L."/>
            <person name="Lindquist E.A."/>
            <person name="Lucas S."/>
            <person name="Lapidus A."/>
            <person name="Jin M."/>
            <person name="Gunawan C."/>
            <person name="Balan V."/>
            <person name="Dale B.E."/>
            <person name="Jeffries T.W."/>
            <person name="Zinkel R."/>
            <person name="Barry K.W."/>
            <person name="Grigoriev I.V."/>
            <person name="Gasch A.P."/>
        </authorList>
    </citation>
    <scope>NUCLEOTIDE SEQUENCE [LARGE SCALE GENOMIC DNA]</scope>
    <source>
        <strain evidence="9">ATCC 10573 / BCRC 21748 / CBS 615 / JCM 9827 / NBRC 10315 / NRRL Y-1498 / VKM Y-70</strain>
    </source>
</reference>
<dbReference type="GO" id="GO:0060962">
    <property type="term" value="P:regulation of ribosomal protein gene transcription by RNA polymerase II"/>
    <property type="evidence" value="ECO:0007669"/>
    <property type="project" value="InterPro"/>
</dbReference>
<evidence type="ECO:0000313" key="9">
    <source>
        <dbReference type="Proteomes" id="UP000000707"/>
    </source>
</evidence>
<dbReference type="SMART" id="SM00240">
    <property type="entry name" value="FHA"/>
    <property type="match status" value="1"/>
</dbReference>
<evidence type="ECO:0000256" key="4">
    <source>
        <dbReference type="SAM" id="Coils"/>
    </source>
</evidence>
<protein>
    <recommendedName>
        <fullName evidence="10">FHA domain-containing protein</fullName>
    </recommendedName>
</protein>
<organism evidence="9">
    <name type="scientific">Candida tenuis (strain ATCC 10573 / BCRC 21748 / CBS 615 / JCM 9827 / NBRC 10315 / NRRL Y-1498 / VKM Y-70)</name>
    <name type="common">Yeast</name>
    <name type="synonym">Yamadazyma tenuis</name>
    <dbReference type="NCBI Taxonomy" id="590646"/>
    <lineage>
        <taxon>Eukaryota</taxon>
        <taxon>Fungi</taxon>
        <taxon>Dikarya</taxon>
        <taxon>Ascomycota</taxon>
        <taxon>Saccharomycotina</taxon>
        <taxon>Pichiomycetes</taxon>
        <taxon>Debaryomycetaceae</taxon>
        <taxon>Yamadazyma</taxon>
    </lineage>
</organism>
<feature type="compositionally biased region" description="Basic residues" evidence="5">
    <location>
        <begin position="250"/>
        <end position="259"/>
    </location>
</feature>
<feature type="compositionally biased region" description="Polar residues" evidence="5">
    <location>
        <begin position="941"/>
        <end position="960"/>
    </location>
</feature>
<dbReference type="InterPro" id="IPR036388">
    <property type="entry name" value="WH-like_DNA-bd_sf"/>
</dbReference>
<keyword evidence="1 3" id="KW-0238">DNA-binding</keyword>
<dbReference type="GeneID" id="18248779"/>
<dbReference type="SMART" id="SM00339">
    <property type="entry name" value="FH"/>
    <property type="match status" value="1"/>
</dbReference>
<evidence type="ECO:0000259" key="6">
    <source>
        <dbReference type="PROSITE" id="PS50006"/>
    </source>
</evidence>
<feature type="compositionally biased region" description="Polar residues" evidence="5">
    <location>
        <begin position="815"/>
        <end position="834"/>
    </location>
</feature>
<dbReference type="InterPro" id="IPR036390">
    <property type="entry name" value="WH_DNA-bd_sf"/>
</dbReference>
<dbReference type="PRINTS" id="PR00053">
    <property type="entry name" value="FORKHEAD"/>
</dbReference>
<feature type="DNA-binding region" description="Fork-head" evidence="3">
    <location>
        <begin position="587"/>
        <end position="693"/>
    </location>
</feature>
<feature type="compositionally biased region" description="Basic and acidic residues" evidence="5">
    <location>
        <begin position="1064"/>
        <end position="1083"/>
    </location>
</feature>
<feature type="domain" description="Fork-head" evidence="7">
    <location>
        <begin position="587"/>
        <end position="693"/>
    </location>
</feature>
<feature type="domain" description="FHA" evidence="6">
    <location>
        <begin position="110"/>
        <end position="171"/>
    </location>
</feature>
<dbReference type="PANTHER" id="PTHR21712:SF29">
    <property type="entry name" value="PRE-RRNA-PROCESSING PROTEIN FHL1"/>
    <property type="match status" value="1"/>
</dbReference>
<feature type="compositionally biased region" description="Polar residues" evidence="5">
    <location>
        <begin position="1025"/>
        <end position="1039"/>
    </location>
</feature>
<dbReference type="eggNOG" id="KOG2294">
    <property type="taxonomic scope" value="Eukaryota"/>
</dbReference>
<feature type="region of interest" description="Disordered" evidence="5">
    <location>
        <begin position="940"/>
        <end position="965"/>
    </location>
</feature>
<evidence type="ECO:0000313" key="8">
    <source>
        <dbReference type="EMBL" id="EGV64655.1"/>
    </source>
</evidence>
<feature type="compositionally biased region" description="Low complexity" evidence="5">
    <location>
        <begin position="838"/>
        <end position="851"/>
    </location>
</feature>
<proteinExistence type="predicted"/>
<evidence type="ECO:0008006" key="10">
    <source>
        <dbReference type="Google" id="ProtNLM"/>
    </source>
</evidence>
<dbReference type="EMBL" id="GL996515">
    <property type="protein sequence ID" value="EGV64655.1"/>
    <property type="molecule type" value="Genomic_DNA"/>
</dbReference>
<gene>
    <name evidence="8" type="ORF">CANTEDRAFT_120455</name>
</gene>
<evidence type="ECO:0000256" key="3">
    <source>
        <dbReference type="PROSITE-ProRule" id="PRU00089"/>
    </source>
</evidence>
<name>G3B2E3_CANTC</name>
<dbReference type="AlphaFoldDB" id="G3B2E3"/>
<keyword evidence="9" id="KW-1185">Reference proteome</keyword>
<feature type="compositionally biased region" description="Polar residues" evidence="5">
    <location>
        <begin position="653"/>
        <end position="665"/>
    </location>
</feature>
<dbReference type="Gene3D" id="1.10.10.10">
    <property type="entry name" value="Winged helix-like DNA-binding domain superfamily/Winged helix DNA-binding domain"/>
    <property type="match status" value="1"/>
</dbReference>
<evidence type="ECO:0000256" key="2">
    <source>
        <dbReference type="ARBA" id="ARBA00023242"/>
    </source>
</evidence>
<dbReference type="Pfam" id="PF00498">
    <property type="entry name" value="FHA"/>
    <property type="match status" value="1"/>
</dbReference>
<feature type="region of interest" description="Disordered" evidence="5">
    <location>
        <begin position="653"/>
        <end position="677"/>
    </location>
</feature>
<feature type="compositionally biased region" description="Acidic residues" evidence="5">
    <location>
        <begin position="666"/>
        <end position="675"/>
    </location>
</feature>
<keyword evidence="4" id="KW-0175">Coiled coil</keyword>
<dbReference type="SUPFAM" id="SSF46785">
    <property type="entry name" value="Winged helix' DNA-binding domain"/>
    <property type="match status" value="1"/>
</dbReference>
<dbReference type="InterPro" id="IPR008984">
    <property type="entry name" value="SMAD_FHA_dom_sf"/>
</dbReference>
<dbReference type="PANTHER" id="PTHR21712">
    <property type="entry name" value="PRE-RRNA-PROCESSING PROTEIN FHL1"/>
    <property type="match status" value="1"/>
</dbReference>
<dbReference type="KEGG" id="cten:18248779"/>
<dbReference type="InterPro" id="IPR045178">
    <property type="entry name" value="Fhl1/FHA1"/>
</dbReference>
<sequence>MSASVGDEMIDKDLSNPNVPLAGNLQTSNGSEHIKTHITSEINPKISFDLGSNKVIAIKKEPSHMSTASITSEAALGHNSSAEDKDLSKISAYARLDFDNYTFFVQTLQVILGRKSNDELLNGSQHSVDVHLSSKKAVSRRHAKIFYNFGTQRFELSILGRNGAFVDDLFIEKGMTIPLVDGTKIQIGDITFSFVLPSVEASHSKDASLSAKPFDPSDAISLRTSLYSNSNSNSPVRTNKNTNNEEQKKVTSKKSRSIPRRLSEARRKSLASATDDELNAILSELGVKTLDDIDDLDEQDPGLVDAQIRTILGTGPDNESAIIDDDDEDAQIDSGVLSSFQEGEEDELDQLVKQHNMDQGVNLDEAELSREDMSLSVIDEEIVNLAPLINAHHQENALKERSSSPNSGQYSNLQRNSPLMGRLATPRMGKPASIQPPASRVYGRTAPLNKNQAIDMRLANMNMGSQMPGFPTHLVAQGPGDYSLKLAQGNLMNQSFNKVYMPPRPPVPELLVPIHTIPKQPAASPEIIIDKITVGTNYPYPPVHIPKIIGKVGMVPTVPKKRKELAPKKPTKNIYTMNEIPEHYRTKPTLAFPVMIINVLKFKNDERGLTLNDIYEGVKEIYPYYKYCPDGWQSVVLHNVRLNKLFKSSQSIDNHLQSSPGQADANQDELEEEEERWNIDESFVQEKEKVRKKQQEIAAQRAKEAAIRAEELKQKQRLEMQQSISQNIVGRDFNSPYGLPLNSHAHLLSQSQLIAQLHHKNNQSGQKPKTIAEIASEIRRDGASSKTPMYFKPQAGESKSPDLGGSPTIKAQLAANRSQYSQSPPAVGASSPTSPELAANATAAKTSTSTSMNQDTKKSLTYLQKELFTLYKARKLSYNTATTTEIITKALATTIAQVNVIGSKAGVGNNALSFLVERAPQQVSKILDIALTKSIKEKQGLLSSRSNSRGATPGPSQLSSPKPAAAELAVASTSEIYKEADRLANKETSVEADDDKDKPVVAASLGKPPVFSLNGKSPEPLTRPLSGTSPVLSRPQTYTKPGGLSKPPQFMSNKPTRPGYGAKPGEKDDKSPEKATRPKRGLEDEAGANGSPSKSPRL</sequence>
<dbReference type="PROSITE" id="PS50039">
    <property type="entry name" value="FORK_HEAD_3"/>
    <property type="match status" value="1"/>
</dbReference>
<feature type="coiled-coil region" evidence="4">
    <location>
        <begin position="683"/>
        <end position="719"/>
    </location>
</feature>
<dbReference type="InterPro" id="IPR001766">
    <property type="entry name" value="Fork_head_dom"/>
</dbReference>
<dbReference type="OrthoDB" id="5954824at2759"/>
<accession>G3B2E3</accession>
<feature type="region of interest" description="Disordered" evidence="5">
    <location>
        <begin position="782"/>
        <end position="855"/>
    </location>
</feature>
<dbReference type="GO" id="GO:0003700">
    <property type="term" value="F:DNA-binding transcription factor activity"/>
    <property type="evidence" value="ECO:0007669"/>
    <property type="project" value="InterPro"/>
</dbReference>
<feature type="region of interest" description="Disordered" evidence="5">
    <location>
        <begin position="225"/>
        <end position="270"/>
    </location>
</feature>
<feature type="compositionally biased region" description="Polar residues" evidence="5">
    <location>
        <begin position="403"/>
        <end position="417"/>
    </location>
</feature>
<keyword evidence="2 3" id="KW-0539">Nucleus</keyword>
<dbReference type="PROSITE" id="PS50006">
    <property type="entry name" value="FHA_DOMAIN"/>
    <property type="match status" value="1"/>
</dbReference>
<dbReference type="Pfam" id="PF00250">
    <property type="entry name" value="Forkhead"/>
    <property type="match status" value="1"/>
</dbReference>
<dbReference type="GO" id="GO:0043565">
    <property type="term" value="F:sequence-specific DNA binding"/>
    <property type="evidence" value="ECO:0007669"/>
    <property type="project" value="InterPro"/>
</dbReference>
<feature type="region of interest" description="Disordered" evidence="5">
    <location>
        <begin position="396"/>
        <end position="443"/>
    </location>
</feature>
<feature type="compositionally biased region" description="Basic and acidic residues" evidence="5">
    <location>
        <begin position="982"/>
        <end position="999"/>
    </location>
</feature>
<evidence type="ECO:0000256" key="1">
    <source>
        <dbReference type="ARBA" id="ARBA00023125"/>
    </source>
</evidence>
<dbReference type="SUPFAM" id="SSF49879">
    <property type="entry name" value="SMAD/FHA domain"/>
    <property type="match status" value="1"/>
</dbReference>
<dbReference type="STRING" id="590646.G3B2E3"/>
<dbReference type="InterPro" id="IPR000253">
    <property type="entry name" value="FHA_dom"/>
</dbReference>
<dbReference type="GO" id="GO:0005634">
    <property type="term" value="C:nucleus"/>
    <property type="evidence" value="ECO:0007669"/>
    <property type="project" value="UniProtKB-SubCell"/>
</dbReference>
<evidence type="ECO:0000256" key="5">
    <source>
        <dbReference type="SAM" id="MobiDB-lite"/>
    </source>
</evidence>
<dbReference type="CDD" id="cd22701">
    <property type="entry name" value="FHA_FKH1-like"/>
    <property type="match status" value="1"/>
</dbReference>
<feature type="region of interest" description="Disordered" evidence="5">
    <location>
        <begin position="982"/>
        <end position="1098"/>
    </location>
</feature>